<accession>A0A7X6RLC1</accession>
<dbReference type="Pfam" id="PF26520">
    <property type="entry name" value="MftB_chaperone"/>
    <property type="match status" value="1"/>
</dbReference>
<gene>
    <name evidence="1" type="primary">mftB</name>
    <name evidence="1" type="ORF">HGA07_28910</name>
</gene>
<evidence type="ECO:0000313" key="1">
    <source>
        <dbReference type="EMBL" id="NKY89603.1"/>
    </source>
</evidence>
<reference evidence="1 2" key="1">
    <citation type="submission" date="2020-04" db="EMBL/GenBank/DDBJ databases">
        <title>MicrobeNet Type strains.</title>
        <authorList>
            <person name="Nicholson A.C."/>
        </authorList>
    </citation>
    <scope>NUCLEOTIDE SEQUENCE [LARGE SCALE GENOMIC DNA]</scope>
    <source>
        <strain evidence="1 2">DSM 44445</strain>
    </source>
</reference>
<dbReference type="RefSeq" id="WP_040718660.1">
    <property type="nucleotide sequence ID" value="NZ_CAWPHS010000048.1"/>
</dbReference>
<dbReference type="Proteomes" id="UP000523447">
    <property type="component" value="Unassembled WGS sequence"/>
</dbReference>
<dbReference type="InterPro" id="IPR023850">
    <property type="entry name" value="MftB"/>
</dbReference>
<name>A0A7X6RLC1_9NOCA</name>
<dbReference type="EMBL" id="JAAXPE010000052">
    <property type="protein sequence ID" value="NKY89603.1"/>
    <property type="molecule type" value="Genomic_DNA"/>
</dbReference>
<protein>
    <submittedName>
        <fullName evidence="1">Mycofactocin biosynthesis chaperone MftB</fullName>
    </submittedName>
</protein>
<dbReference type="NCBIfam" id="TIGR03967">
    <property type="entry name" value="mycofact_MftB"/>
    <property type="match status" value="1"/>
</dbReference>
<organism evidence="1 2">
    <name type="scientific">Nocardia veterana</name>
    <dbReference type="NCBI Taxonomy" id="132249"/>
    <lineage>
        <taxon>Bacteria</taxon>
        <taxon>Bacillati</taxon>
        <taxon>Actinomycetota</taxon>
        <taxon>Actinomycetes</taxon>
        <taxon>Mycobacteriales</taxon>
        <taxon>Nocardiaceae</taxon>
        <taxon>Nocardia</taxon>
    </lineage>
</organism>
<dbReference type="AlphaFoldDB" id="A0A7X6RLC1"/>
<keyword evidence="2" id="KW-1185">Reference proteome</keyword>
<evidence type="ECO:0000313" key="2">
    <source>
        <dbReference type="Proteomes" id="UP000523447"/>
    </source>
</evidence>
<proteinExistence type="predicted"/>
<sequence>MSTDAPAPEPFDPALPYRLNPAVAVRPEPFGALLYDYGTRRLSFLKTRRLLTVVRELARRPHAGAALVAADVPESERQQYESALAGLVAAGTIQRRTDG</sequence>
<comment type="caution">
    <text evidence="1">The sequence shown here is derived from an EMBL/GenBank/DDBJ whole genome shotgun (WGS) entry which is preliminary data.</text>
</comment>